<sequence length="191" mass="20377">MLTVITPHPCENRRMSDASVRPARPADVEEIGRIQDAVFRIAYADLLAPEVVAAFSPGAFAGAWREAISAPPSPQHRLLVATEGDDVVGFLAAAPAGETGVIEVLTGGVHPGRQGTGHGSRLLNAVADLARESGIRRLQVWTLADDERVRAFLGGAGFGPDGSWRDREVDPDGRTVREVRLVTELADPIDE</sequence>
<dbReference type="SUPFAM" id="SSF55729">
    <property type="entry name" value="Acyl-CoA N-acyltransferases (Nat)"/>
    <property type="match status" value="1"/>
</dbReference>
<dbReference type="Gene3D" id="3.40.630.30">
    <property type="match status" value="1"/>
</dbReference>
<dbReference type="Proteomes" id="UP000744769">
    <property type="component" value="Unassembled WGS sequence"/>
</dbReference>
<keyword evidence="5" id="KW-1185">Reference proteome</keyword>
<evidence type="ECO:0000259" key="3">
    <source>
        <dbReference type="PROSITE" id="PS51186"/>
    </source>
</evidence>
<organism evidence="4 5">
    <name type="scientific">Metallococcus carri</name>
    <dbReference type="NCBI Taxonomy" id="1656884"/>
    <lineage>
        <taxon>Bacteria</taxon>
        <taxon>Bacillati</taxon>
        <taxon>Actinomycetota</taxon>
        <taxon>Actinomycetes</taxon>
        <taxon>Micrococcales</taxon>
        <taxon>Dermacoccaceae</taxon>
        <taxon>Metallococcus</taxon>
    </lineage>
</organism>
<keyword evidence="1" id="KW-0808">Transferase</keyword>
<gene>
    <name evidence="4" type="ORF">G9U51_09080</name>
</gene>
<keyword evidence="2" id="KW-0012">Acyltransferase</keyword>
<dbReference type="AlphaFoldDB" id="A0A967AZE8"/>
<protein>
    <submittedName>
        <fullName evidence="4">GNAT family N-acetyltransferase</fullName>
    </submittedName>
</protein>
<dbReference type="PANTHER" id="PTHR43877:SF1">
    <property type="entry name" value="ACETYLTRANSFERASE"/>
    <property type="match status" value="1"/>
</dbReference>
<dbReference type="PROSITE" id="PS51186">
    <property type="entry name" value="GNAT"/>
    <property type="match status" value="1"/>
</dbReference>
<accession>A0A967AZE8</accession>
<comment type="caution">
    <text evidence="4">The sequence shown here is derived from an EMBL/GenBank/DDBJ whole genome shotgun (WGS) entry which is preliminary data.</text>
</comment>
<dbReference type="InterPro" id="IPR050832">
    <property type="entry name" value="Bact_Acetyltransf"/>
</dbReference>
<dbReference type="PANTHER" id="PTHR43877">
    <property type="entry name" value="AMINOALKYLPHOSPHONATE N-ACETYLTRANSFERASE-RELATED-RELATED"/>
    <property type="match status" value="1"/>
</dbReference>
<dbReference type="Pfam" id="PF00583">
    <property type="entry name" value="Acetyltransf_1"/>
    <property type="match status" value="1"/>
</dbReference>
<dbReference type="InterPro" id="IPR016181">
    <property type="entry name" value="Acyl_CoA_acyltransferase"/>
</dbReference>
<reference evidence="4" key="1">
    <citation type="submission" date="2020-03" db="EMBL/GenBank/DDBJ databases">
        <title>Draft sequencing of Calidifontibacter sp. DB0510.</title>
        <authorList>
            <person name="Kim D.-U."/>
        </authorList>
    </citation>
    <scope>NUCLEOTIDE SEQUENCE</scope>
    <source>
        <strain evidence="4">DB0510</strain>
    </source>
</reference>
<dbReference type="EMBL" id="JAAOIV010000005">
    <property type="protein sequence ID" value="NHN55926.1"/>
    <property type="molecule type" value="Genomic_DNA"/>
</dbReference>
<name>A0A967AZE8_9MICO</name>
<evidence type="ECO:0000313" key="5">
    <source>
        <dbReference type="Proteomes" id="UP000744769"/>
    </source>
</evidence>
<dbReference type="CDD" id="cd04301">
    <property type="entry name" value="NAT_SF"/>
    <property type="match status" value="1"/>
</dbReference>
<evidence type="ECO:0000313" key="4">
    <source>
        <dbReference type="EMBL" id="NHN55926.1"/>
    </source>
</evidence>
<evidence type="ECO:0000256" key="2">
    <source>
        <dbReference type="ARBA" id="ARBA00023315"/>
    </source>
</evidence>
<dbReference type="InterPro" id="IPR000182">
    <property type="entry name" value="GNAT_dom"/>
</dbReference>
<proteinExistence type="predicted"/>
<dbReference type="GO" id="GO:0016747">
    <property type="term" value="F:acyltransferase activity, transferring groups other than amino-acyl groups"/>
    <property type="evidence" value="ECO:0007669"/>
    <property type="project" value="InterPro"/>
</dbReference>
<evidence type="ECO:0000256" key="1">
    <source>
        <dbReference type="ARBA" id="ARBA00022679"/>
    </source>
</evidence>
<feature type="domain" description="N-acetyltransferase" evidence="3">
    <location>
        <begin position="18"/>
        <end position="183"/>
    </location>
</feature>